<organism evidence="1 2">
    <name type="scientific">Peribacillus faecalis</name>
    <dbReference type="NCBI Taxonomy" id="2772559"/>
    <lineage>
        <taxon>Bacteria</taxon>
        <taxon>Bacillati</taxon>
        <taxon>Bacillota</taxon>
        <taxon>Bacilli</taxon>
        <taxon>Bacillales</taxon>
        <taxon>Bacillaceae</taxon>
        <taxon>Peribacillus</taxon>
    </lineage>
</organism>
<keyword evidence="2" id="KW-1185">Reference proteome</keyword>
<reference evidence="1" key="1">
    <citation type="submission" date="2020-09" db="EMBL/GenBank/DDBJ databases">
        <title>Bacillus faecalis sp. nov., a moderately halophilic bacterium isolated from cow faeces.</title>
        <authorList>
            <person name="Jiang L."/>
            <person name="Lee J."/>
        </authorList>
    </citation>
    <scope>NUCLEOTIDE SEQUENCE</scope>
    <source>
        <strain evidence="1">AGMB 02131</strain>
    </source>
</reference>
<dbReference type="EMBL" id="JACXSI010000034">
    <property type="protein sequence ID" value="MBD3109437.1"/>
    <property type="molecule type" value="Genomic_DNA"/>
</dbReference>
<evidence type="ECO:0000313" key="2">
    <source>
        <dbReference type="Proteomes" id="UP000602076"/>
    </source>
</evidence>
<proteinExistence type="predicted"/>
<keyword evidence="1" id="KW-0282">Flagellum</keyword>
<gene>
    <name evidence="1" type="ORF">IEO70_13900</name>
</gene>
<dbReference type="InterPro" id="IPR009384">
    <property type="entry name" value="SwrD-like"/>
</dbReference>
<dbReference type="Proteomes" id="UP000602076">
    <property type="component" value="Unassembled WGS sequence"/>
</dbReference>
<dbReference type="Pfam" id="PF06289">
    <property type="entry name" value="FlbD"/>
    <property type="match status" value="1"/>
</dbReference>
<keyword evidence="1" id="KW-0969">Cilium</keyword>
<dbReference type="PANTHER" id="PTHR39185:SF1">
    <property type="entry name" value="SWARMING MOTILITY PROTEIN SWRD"/>
    <property type="match status" value="1"/>
</dbReference>
<keyword evidence="1" id="KW-0966">Cell projection</keyword>
<name>A0A927CZD4_9BACI</name>
<dbReference type="RefSeq" id="WP_190998969.1">
    <property type="nucleotide sequence ID" value="NZ_JACXSI010000034.1"/>
</dbReference>
<sequence length="73" mass="8414">MIKVTKLNGKSYHLNAIYIEIVESNPDTTITMANGSKYVVKESEQEVLQAIHNYYQSIKILGYFEREDGDDEK</sequence>
<dbReference type="AlphaFoldDB" id="A0A927CZD4"/>
<comment type="caution">
    <text evidence="1">The sequence shown here is derived from an EMBL/GenBank/DDBJ whole genome shotgun (WGS) entry which is preliminary data.</text>
</comment>
<protein>
    <submittedName>
        <fullName evidence="1">Flagellar FlbD family protein</fullName>
    </submittedName>
</protein>
<dbReference type="PANTHER" id="PTHR39185">
    <property type="entry name" value="SWARMING MOTILITY PROTEIN SWRD"/>
    <property type="match status" value="1"/>
</dbReference>
<evidence type="ECO:0000313" key="1">
    <source>
        <dbReference type="EMBL" id="MBD3109437.1"/>
    </source>
</evidence>
<accession>A0A927CZD4</accession>